<keyword evidence="3 8" id="KW-0812">Transmembrane</keyword>
<comment type="subcellular location">
    <subcellularLocation>
        <location evidence="1">Membrane</location>
        <topology evidence="1">Multi-pass membrane protein</topology>
    </subcellularLocation>
</comment>
<name>A0AAX4PH68_9CHLO</name>
<proteinExistence type="inferred from homology"/>
<evidence type="ECO:0000313" key="10">
    <source>
        <dbReference type="EMBL" id="WZN65241.1"/>
    </source>
</evidence>
<evidence type="ECO:0000313" key="11">
    <source>
        <dbReference type="Proteomes" id="UP001472866"/>
    </source>
</evidence>
<dbReference type="GO" id="GO:0005509">
    <property type="term" value="F:calcium ion binding"/>
    <property type="evidence" value="ECO:0007669"/>
    <property type="project" value="InterPro"/>
</dbReference>
<keyword evidence="4" id="KW-0106">Calcium</keyword>
<feature type="region of interest" description="Disordered" evidence="7">
    <location>
        <begin position="971"/>
        <end position="999"/>
    </location>
</feature>
<feature type="transmembrane region" description="Helical" evidence="8">
    <location>
        <begin position="761"/>
        <end position="782"/>
    </location>
</feature>
<dbReference type="EMBL" id="CP151511">
    <property type="protein sequence ID" value="WZN65241.1"/>
    <property type="molecule type" value="Genomic_DNA"/>
</dbReference>
<dbReference type="Gene3D" id="1.10.238.10">
    <property type="entry name" value="EF-hand"/>
    <property type="match status" value="1"/>
</dbReference>
<dbReference type="FunFam" id="1.10.287.70:FF:000086">
    <property type="entry name" value="Polycystic kidney disease 2"/>
    <property type="match status" value="1"/>
</dbReference>
<dbReference type="PANTHER" id="PTHR10877">
    <property type="entry name" value="POLYCYSTIN FAMILY MEMBER"/>
    <property type="match status" value="1"/>
</dbReference>
<keyword evidence="11" id="KW-1185">Reference proteome</keyword>
<dbReference type="InterPro" id="IPR018247">
    <property type="entry name" value="EF_Hand_1_Ca_BS"/>
</dbReference>
<keyword evidence="5 8" id="KW-1133">Transmembrane helix</keyword>
<evidence type="ECO:0000256" key="5">
    <source>
        <dbReference type="ARBA" id="ARBA00022989"/>
    </source>
</evidence>
<feature type="transmembrane region" description="Helical" evidence="8">
    <location>
        <begin position="612"/>
        <end position="635"/>
    </location>
</feature>
<dbReference type="Proteomes" id="UP001472866">
    <property type="component" value="Chromosome 11"/>
</dbReference>
<feature type="transmembrane region" description="Helical" evidence="8">
    <location>
        <begin position="566"/>
        <end position="592"/>
    </location>
</feature>
<evidence type="ECO:0000256" key="4">
    <source>
        <dbReference type="ARBA" id="ARBA00022837"/>
    </source>
</evidence>
<reference evidence="10 11" key="1">
    <citation type="submission" date="2024-03" db="EMBL/GenBank/DDBJ databases">
        <title>Complete genome sequence of the green alga Chloropicon roscoffensis RCC1871.</title>
        <authorList>
            <person name="Lemieux C."/>
            <person name="Pombert J.-F."/>
            <person name="Otis C."/>
            <person name="Turmel M."/>
        </authorList>
    </citation>
    <scope>NUCLEOTIDE SEQUENCE [LARGE SCALE GENOMIC DNA]</scope>
    <source>
        <strain evidence="10 11">RCC1871</strain>
    </source>
</reference>
<dbReference type="PROSITE" id="PS00018">
    <property type="entry name" value="EF_HAND_1"/>
    <property type="match status" value="2"/>
</dbReference>
<dbReference type="PROSITE" id="PS50222">
    <property type="entry name" value="EF_HAND_2"/>
    <property type="match status" value="2"/>
</dbReference>
<dbReference type="AlphaFoldDB" id="A0AAX4PH68"/>
<sequence length="999" mass="112211">MGMEDNMKAAFGNREFRAFLTYVVFVVLFSVVTFISKPSSVQYEINTMHKDNFSPDEDSASSSMEDVYSLLLGDYADNLFPSQNADGNYMSQIDRLFISGRGRILSAPRLRQVRSKLTSCDVPTYLKEVYNQEVFCAQDYSSGTKETIPVHIPGSNAYKALENFTLPFEYQTIDDLNTTKLYKVAGIYGRYPQDGYALDILPNLAPNYFVQELERCSSVVIQSLRQCVKDFNVPADAVPAPVMNPPPPPPPPPMTSVDSPVLLVAEVDGTTVGDNTFSISKTFEITDSTDTHAFNFRLINNGAVSSNWEIDQASLAKFGTVPDWLQIGTSSGTITPNDFGQQQINIVSGQFFSSAADGQATEDPRSPIEVIFRDKSFPNAKATLTFSLIYNKPAATPAPSSRRLLSNKFGDGHGTYILRRLQNAEVSEGCVDIPFADVEAEIPSGLQPHLPQCKMVADTTNQCRLPYVSLQMMLKYMANDRCGQCACKSQIDSSCNQKCSPKELYSEQVSELQKHDWIDDKSRAMIMDFSMLNSESNLVSNVRYMVELPSFGLLHETVQIDTYKIFMYHGTFGMIILVLQMAFVAFIVWYTLIEILEIKAEGWAYFKEPWNYLDWLNLIILYCVIGLKLSTYLILSRFDFEALNINYIDFPPIGWFAVSELNVSAINFFLLYFKIFKFLGEVPRMNSIIHTVTRCVTDIFFFMVMACIVIFGFTAAFYVCFGMQLPEFKTLGDSFGALMRLLLGDFDYQAMADTNSIMAPLLFYLFVTFVFMILLNMFLAIITDAYAEVKEEESEEDINFYSNLAKQATSQISKLFGQKNKVSQLVSELKTSDKNQDDLVDIDELKEALKDYPKALLLLETEGPMELLAKYDINSDGVLDKQEMTTILKQLAKKEAEINAEIEKKEEEELGWSARAKAMTPPPGSVGAVNVDLTKVEKRIDLVDQQVKELSRSMTKKLSLMVDLLMSLSDQVSTTQQQGGTPQPPPPFQLTQGGPGRRL</sequence>
<feature type="transmembrane region" description="Helical" evidence="8">
    <location>
        <begin position="655"/>
        <end position="675"/>
    </location>
</feature>
<feature type="domain" description="EF-hand" evidence="9">
    <location>
        <begin position="820"/>
        <end position="855"/>
    </location>
</feature>
<accession>A0AAX4PH68</accession>
<protein>
    <submittedName>
        <fullName evidence="10">Polycystin cation channel protein</fullName>
    </submittedName>
</protein>
<dbReference type="InterPro" id="IPR002048">
    <property type="entry name" value="EF_hand_dom"/>
</dbReference>
<dbReference type="SUPFAM" id="SSF47473">
    <property type="entry name" value="EF-hand"/>
    <property type="match status" value="1"/>
</dbReference>
<feature type="domain" description="EF-hand" evidence="9">
    <location>
        <begin position="859"/>
        <end position="894"/>
    </location>
</feature>
<dbReference type="InterPro" id="IPR013122">
    <property type="entry name" value="PKD1_2_channel"/>
</dbReference>
<evidence type="ECO:0000259" key="9">
    <source>
        <dbReference type="PROSITE" id="PS50222"/>
    </source>
</evidence>
<evidence type="ECO:0000256" key="7">
    <source>
        <dbReference type="SAM" id="MobiDB-lite"/>
    </source>
</evidence>
<dbReference type="Pfam" id="PF20519">
    <property type="entry name" value="Polycystin_dom"/>
    <property type="match status" value="1"/>
</dbReference>
<feature type="compositionally biased region" description="Low complexity" evidence="7">
    <location>
        <begin position="971"/>
        <end position="981"/>
    </location>
</feature>
<gene>
    <name evidence="10" type="ORF">HKI87_11g67980</name>
</gene>
<dbReference type="InterPro" id="IPR046791">
    <property type="entry name" value="Polycystin_dom"/>
</dbReference>
<dbReference type="InterPro" id="IPR051223">
    <property type="entry name" value="Polycystin"/>
</dbReference>
<evidence type="ECO:0000256" key="3">
    <source>
        <dbReference type="ARBA" id="ARBA00022692"/>
    </source>
</evidence>
<dbReference type="Pfam" id="PF08016">
    <property type="entry name" value="PKD_channel"/>
    <property type="match status" value="1"/>
</dbReference>
<evidence type="ECO:0000256" key="8">
    <source>
        <dbReference type="SAM" id="Phobius"/>
    </source>
</evidence>
<dbReference type="Gene3D" id="1.10.287.70">
    <property type="match status" value="1"/>
</dbReference>
<organism evidence="10 11">
    <name type="scientific">Chloropicon roscoffensis</name>
    <dbReference type="NCBI Taxonomy" id="1461544"/>
    <lineage>
        <taxon>Eukaryota</taxon>
        <taxon>Viridiplantae</taxon>
        <taxon>Chlorophyta</taxon>
        <taxon>Chloropicophyceae</taxon>
        <taxon>Chloropicales</taxon>
        <taxon>Chloropicaceae</taxon>
        <taxon>Chloropicon</taxon>
    </lineage>
</organism>
<evidence type="ECO:0000256" key="1">
    <source>
        <dbReference type="ARBA" id="ARBA00004141"/>
    </source>
</evidence>
<dbReference type="GO" id="GO:0016020">
    <property type="term" value="C:membrane"/>
    <property type="evidence" value="ECO:0007669"/>
    <property type="project" value="UniProtKB-SubCell"/>
</dbReference>
<comment type="similarity">
    <text evidence="2">Belongs to the polycystin family.</text>
</comment>
<evidence type="ECO:0000256" key="2">
    <source>
        <dbReference type="ARBA" id="ARBA00007200"/>
    </source>
</evidence>
<dbReference type="InterPro" id="IPR011992">
    <property type="entry name" value="EF-hand-dom_pair"/>
</dbReference>
<dbReference type="PANTHER" id="PTHR10877:SF183">
    <property type="entry name" value="AT14535P-RELATED"/>
    <property type="match status" value="1"/>
</dbReference>
<feature type="transmembrane region" description="Helical" evidence="8">
    <location>
        <begin position="696"/>
        <end position="719"/>
    </location>
</feature>
<keyword evidence="6 8" id="KW-0472">Membrane</keyword>
<evidence type="ECO:0000256" key="6">
    <source>
        <dbReference type="ARBA" id="ARBA00023136"/>
    </source>
</evidence>
<feature type="transmembrane region" description="Helical" evidence="8">
    <location>
        <begin position="16"/>
        <end position="35"/>
    </location>
</feature>